<dbReference type="Pfam" id="PF02653">
    <property type="entry name" value="BPD_transp_2"/>
    <property type="match status" value="1"/>
</dbReference>
<keyword evidence="3" id="KW-1003">Cell membrane</keyword>
<evidence type="ECO:0000256" key="8">
    <source>
        <dbReference type="SAM" id="Phobius"/>
    </source>
</evidence>
<dbReference type="AlphaFoldDB" id="A0A653I405"/>
<dbReference type="GO" id="GO:0022857">
    <property type="term" value="F:transmembrane transporter activity"/>
    <property type="evidence" value="ECO:0007669"/>
    <property type="project" value="InterPro"/>
</dbReference>
<evidence type="ECO:0000313" key="10">
    <source>
        <dbReference type="Proteomes" id="UP000439752"/>
    </source>
</evidence>
<feature type="transmembrane region" description="Helical" evidence="8">
    <location>
        <begin position="320"/>
        <end position="338"/>
    </location>
</feature>
<reference evidence="9 10" key="1">
    <citation type="submission" date="2019-10" db="EMBL/GenBank/DDBJ databases">
        <authorList>
            <person name="Karimi E."/>
        </authorList>
    </citation>
    <scope>NUCLEOTIDE SEQUENCE [LARGE SCALE GENOMIC DNA]</scope>
    <source>
        <strain evidence="9">Exiguobacterium sp. 9Y</strain>
    </source>
</reference>
<accession>A0A653I405</accession>
<dbReference type="CDD" id="cd06579">
    <property type="entry name" value="TM_PBP1_transp_AraH_like"/>
    <property type="match status" value="1"/>
</dbReference>
<keyword evidence="5 8" id="KW-0812">Transmembrane</keyword>
<evidence type="ECO:0000256" key="1">
    <source>
        <dbReference type="ARBA" id="ARBA00004651"/>
    </source>
</evidence>
<dbReference type="PANTHER" id="PTHR32196">
    <property type="entry name" value="ABC TRANSPORTER PERMEASE PROTEIN YPHD-RELATED-RELATED"/>
    <property type="match status" value="1"/>
</dbReference>
<keyword evidence="7 8" id="KW-0472">Membrane</keyword>
<evidence type="ECO:0000256" key="5">
    <source>
        <dbReference type="ARBA" id="ARBA00022692"/>
    </source>
</evidence>
<feature type="transmembrane region" description="Helical" evidence="8">
    <location>
        <begin position="268"/>
        <end position="286"/>
    </location>
</feature>
<feature type="transmembrane region" description="Helical" evidence="8">
    <location>
        <begin position="140"/>
        <end position="160"/>
    </location>
</feature>
<evidence type="ECO:0000256" key="4">
    <source>
        <dbReference type="ARBA" id="ARBA00022519"/>
    </source>
</evidence>
<dbReference type="InterPro" id="IPR001851">
    <property type="entry name" value="ABC_transp_permease"/>
</dbReference>
<gene>
    <name evidence="9" type="ORF">EXIGUO9Y_130009</name>
</gene>
<dbReference type="GO" id="GO:0005886">
    <property type="term" value="C:plasma membrane"/>
    <property type="evidence" value="ECO:0007669"/>
    <property type="project" value="UniProtKB-SubCell"/>
</dbReference>
<comment type="subcellular location">
    <subcellularLocation>
        <location evidence="1">Cell membrane</location>
        <topology evidence="1">Multi-pass membrane protein</topology>
    </subcellularLocation>
</comment>
<keyword evidence="6 8" id="KW-1133">Transmembrane helix</keyword>
<dbReference type="RefSeq" id="WP_201302330.1">
    <property type="nucleotide sequence ID" value="NZ_LR732308.1"/>
</dbReference>
<keyword evidence="4" id="KW-0997">Cell inner membrane</keyword>
<evidence type="ECO:0000256" key="6">
    <source>
        <dbReference type="ARBA" id="ARBA00022989"/>
    </source>
</evidence>
<evidence type="ECO:0000256" key="3">
    <source>
        <dbReference type="ARBA" id="ARBA00022475"/>
    </source>
</evidence>
<organism evidence="9 10">
    <name type="scientific">Exiguobacterium oxidotolerans</name>
    <dbReference type="NCBI Taxonomy" id="223958"/>
    <lineage>
        <taxon>Bacteria</taxon>
        <taxon>Bacillati</taxon>
        <taxon>Bacillota</taxon>
        <taxon>Bacilli</taxon>
        <taxon>Bacillales</taxon>
        <taxon>Bacillales Family XII. Incertae Sedis</taxon>
        <taxon>Exiguobacterium</taxon>
    </lineage>
</organism>
<name>A0A653I405_9BACL</name>
<feature type="transmembrane region" description="Helical" evidence="8">
    <location>
        <begin position="88"/>
        <end position="108"/>
    </location>
</feature>
<evidence type="ECO:0000256" key="7">
    <source>
        <dbReference type="ARBA" id="ARBA00023136"/>
    </source>
</evidence>
<feature type="transmembrane region" description="Helical" evidence="8">
    <location>
        <begin position="114"/>
        <end position="133"/>
    </location>
</feature>
<feature type="transmembrane region" description="Helical" evidence="8">
    <location>
        <begin position="293"/>
        <end position="314"/>
    </location>
</feature>
<protein>
    <submittedName>
        <fullName evidence="9">Branched-chain amino acid transport system/permease component</fullName>
    </submittedName>
</protein>
<dbReference type="PANTHER" id="PTHR32196:SF21">
    <property type="entry name" value="ABC TRANSPORTER PERMEASE PROTEIN YPHD-RELATED"/>
    <property type="match status" value="1"/>
</dbReference>
<keyword evidence="10" id="KW-1185">Reference proteome</keyword>
<feature type="transmembrane region" description="Helical" evidence="8">
    <location>
        <begin position="28"/>
        <end position="49"/>
    </location>
</feature>
<feature type="transmembrane region" description="Helical" evidence="8">
    <location>
        <begin position="61"/>
        <end position="81"/>
    </location>
</feature>
<evidence type="ECO:0000313" key="9">
    <source>
        <dbReference type="EMBL" id="VWX33708.1"/>
    </source>
</evidence>
<feature type="transmembrane region" description="Helical" evidence="8">
    <location>
        <begin position="238"/>
        <end position="256"/>
    </location>
</feature>
<evidence type="ECO:0000256" key="2">
    <source>
        <dbReference type="ARBA" id="ARBA00022448"/>
    </source>
</evidence>
<dbReference type="EMBL" id="CABWKQ010000005">
    <property type="protein sequence ID" value="VWX33708.1"/>
    <property type="molecule type" value="Genomic_DNA"/>
</dbReference>
<proteinExistence type="predicted"/>
<dbReference type="Proteomes" id="UP000439752">
    <property type="component" value="Unassembled WGS sequence"/>
</dbReference>
<sequence>MNELLHEPKTEPKPNTERHASGKRLLRFLNDWGIVLAILALIVFFAVTAPSFLQGANLINILRSISIVTIIAIGLTVSLTVNGFDLSVGSTATFASSLVVSFFVWYSLPLGLSIGLAILIALSVALVNVLLIVKFKIPDLFATLATMFIFEGVAMTYTGGGSISAGMPRLDGTPTVGMIPEAFLKISQAPWIILIMLAVVAVTHLFLNHTRHGRFLYIIGGNPEAAHLTGIPVHRYRALAYAIAGLLAAVGGILLASQVGSSQINAGSGYLMPAVAAAFIGSSFAGQGKPNALGTLVGACLVGILENGLVMLSVPYYSLNIIKGLVLALALATTYYRFRKK</sequence>
<keyword evidence="2" id="KW-0813">Transport</keyword>
<feature type="transmembrane region" description="Helical" evidence="8">
    <location>
        <begin position="188"/>
        <end position="207"/>
    </location>
</feature>